<proteinExistence type="predicted"/>
<sequence length="184" mass="20502">MSSLVDRLPTIPEETLPHTEKPRSRLRHLVPAFSNNPPFKTWLRVSWLDIATQLTCLLIAEVIYLFATPLMPRYFPYFDGVWTTEWGLAHGKPLLAEYITTLVSAIISFAVPFVVMGAIGLWCIRDFWETNAATMGLGYALATATLFQSFIKWFIGGLRPHFLTVCAPLGPVPASVLGAQGHQV</sequence>
<feature type="transmembrane region" description="Helical" evidence="1">
    <location>
        <begin position="136"/>
        <end position="155"/>
    </location>
</feature>
<accession>A0A9W8ZJ51</accession>
<reference evidence="2" key="1">
    <citation type="submission" date="2022-10" db="EMBL/GenBank/DDBJ databases">
        <title>Tapping the CABI collections for fungal endophytes: first genome assemblies for Collariella, Neodidymelliopsis, Ascochyta clinopodiicola, Didymella pomorum, Didymosphaeria variabile, Neocosmospora piperis and Neocucurbitaria cava.</title>
        <authorList>
            <person name="Hill R."/>
        </authorList>
    </citation>
    <scope>NUCLEOTIDE SEQUENCE</scope>
    <source>
        <strain evidence="2">IMI 355091</strain>
    </source>
</reference>
<evidence type="ECO:0000313" key="2">
    <source>
        <dbReference type="EMBL" id="KAJ4410117.1"/>
    </source>
</evidence>
<comment type="caution">
    <text evidence="2">The sequence shown here is derived from an EMBL/GenBank/DDBJ whole genome shotgun (WGS) entry which is preliminary data.</text>
</comment>
<dbReference type="OrthoDB" id="10030083at2759"/>
<gene>
    <name evidence="2" type="ORF">N0V91_002126</name>
</gene>
<name>A0A9W8ZJ51_9PLEO</name>
<keyword evidence="3" id="KW-1185">Reference proteome</keyword>
<dbReference type="Gene3D" id="1.20.144.10">
    <property type="entry name" value="Phosphatidic acid phosphatase type 2/haloperoxidase"/>
    <property type="match status" value="1"/>
</dbReference>
<dbReference type="AlphaFoldDB" id="A0A9W8ZJ51"/>
<dbReference type="InterPro" id="IPR036938">
    <property type="entry name" value="PAP2/HPO_sf"/>
</dbReference>
<feature type="transmembrane region" description="Helical" evidence="1">
    <location>
        <begin position="47"/>
        <end position="67"/>
    </location>
</feature>
<dbReference type="SUPFAM" id="SSF48317">
    <property type="entry name" value="Acid phosphatase/Vanadium-dependent haloperoxidase"/>
    <property type="match status" value="1"/>
</dbReference>
<evidence type="ECO:0000313" key="3">
    <source>
        <dbReference type="Proteomes" id="UP001140510"/>
    </source>
</evidence>
<dbReference type="Proteomes" id="UP001140510">
    <property type="component" value="Unassembled WGS sequence"/>
</dbReference>
<keyword evidence="1" id="KW-0812">Transmembrane</keyword>
<evidence type="ECO:0000256" key="1">
    <source>
        <dbReference type="SAM" id="Phobius"/>
    </source>
</evidence>
<dbReference type="EMBL" id="JAPEVA010000009">
    <property type="protein sequence ID" value="KAJ4410117.1"/>
    <property type="molecule type" value="Genomic_DNA"/>
</dbReference>
<organism evidence="2 3">
    <name type="scientific">Didymella pomorum</name>
    <dbReference type="NCBI Taxonomy" id="749634"/>
    <lineage>
        <taxon>Eukaryota</taxon>
        <taxon>Fungi</taxon>
        <taxon>Dikarya</taxon>
        <taxon>Ascomycota</taxon>
        <taxon>Pezizomycotina</taxon>
        <taxon>Dothideomycetes</taxon>
        <taxon>Pleosporomycetidae</taxon>
        <taxon>Pleosporales</taxon>
        <taxon>Pleosporineae</taxon>
        <taxon>Didymellaceae</taxon>
        <taxon>Didymella</taxon>
    </lineage>
</organism>
<keyword evidence="1" id="KW-0472">Membrane</keyword>
<protein>
    <submittedName>
        <fullName evidence="2">Uncharacterized protein</fullName>
    </submittedName>
</protein>
<feature type="transmembrane region" description="Helical" evidence="1">
    <location>
        <begin position="98"/>
        <end position="124"/>
    </location>
</feature>
<keyword evidence="1" id="KW-1133">Transmembrane helix</keyword>